<gene>
    <name evidence="2" type="ORF">JOQ06_004123</name>
</gene>
<accession>A0AAD6A7T9</accession>
<feature type="transmembrane region" description="Helical" evidence="1">
    <location>
        <begin position="20"/>
        <end position="43"/>
    </location>
</feature>
<keyword evidence="1" id="KW-0472">Membrane</keyword>
<dbReference type="EMBL" id="JAPTMU010000229">
    <property type="protein sequence ID" value="KAJ4920045.1"/>
    <property type="molecule type" value="Genomic_DNA"/>
</dbReference>
<keyword evidence="1" id="KW-1133">Transmembrane helix</keyword>
<proteinExistence type="predicted"/>
<organism evidence="2 3">
    <name type="scientific">Pogonophryne albipinna</name>
    <dbReference type="NCBI Taxonomy" id="1090488"/>
    <lineage>
        <taxon>Eukaryota</taxon>
        <taxon>Metazoa</taxon>
        <taxon>Chordata</taxon>
        <taxon>Craniata</taxon>
        <taxon>Vertebrata</taxon>
        <taxon>Euteleostomi</taxon>
        <taxon>Actinopterygii</taxon>
        <taxon>Neopterygii</taxon>
        <taxon>Teleostei</taxon>
        <taxon>Neoteleostei</taxon>
        <taxon>Acanthomorphata</taxon>
        <taxon>Eupercaria</taxon>
        <taxon>Perciformes</taxon>
        <taxon>Notothenioidei</taxon>
        <taxon>Pogonophryne</taxon>
    </lineage>
</organism>
<keyword evidence="3" id="KW-1185">Reference proteome</keyword>
<dbReference type="Gene3D" id="1.20.1070.10">
    <property type="entry name" value="Rhodopsin 7-helix transmembrane proteins"/>
    <property type="match status" value="1"/>
</dbReference>
<comment type="caution">
    <text evidence="2">The sequence shown here is derived from an EMBL/GenBank/DDBJ whole genome shotgun (WGS) entry which is preliminary data.</text>
</comment>
<keyword evidence="1" id="KW-0812">Transmembrane</keyword>
<reference evidence="2" key="1">
    <citation type="submission" date="2022-11" db="EMBL/GenBank/DDBJ databases">
        <title>Chromosome-level genome of Pogonophryne albipinna.</title>
        <authorList>
            <person name="Jo E."/>
        </authorList>
    </citation>
    <scope>NUCLEOTIDE SEQUENCE</scope>
    <source>
        <strain evidence="2">SGF0006</strain>
        <tissue evidence="2">Muscle</tissue>
    </source>
</reference>
<evidence type="ECO:0000256" key="1">
    <source>
        <dbReference type="SAM" id="Phobius"/>
    </source>
</evidence>
<evidence type="ECO:0000313" key="3">
    <source>
        <dbReference type="Proteomes" id="UP001219934"/>
    </source>
</evidence>
<evidence type="ECO:0008006" key="4">
    <source>
        <dbReference type="Google" id="ProtNLM"/>
    </source>
</evidence>
<sequence length="73" mass="8185">MFGCRTMQIISNEQKVSRVLGVVFFFFVVMWCPFFITNVLLVVNGLAHCSGEIKDFSLCKSDKNLGGKDESCV</sequence>
<dbReference type="AlphaFoldDB" id="A0AAD6A7T9"/>
<evidence type="ECO:0000313" key="2">
    <source>
        <dbReference type="EMBL" id="KAJ4920045.1"/>
    </source>
</evidence>
<protein>
    <recommendedName>
        <fullName evidence="4">G-protein coupled receptors family 1 profile domain-containing protein</fullName>
    </recommendedName>
</protein>
<name>A0AAD6A7T9_9TELE</name>
<dbReference type="Proteomes" id="UP001219934">
    <property type="component" value="Unassembled WGS sequence"/>
</dbReference>
<dbReference type="SUPFAM" id="SSF81321">
    <property type="entry name" value="Family A G protein-coupled receptor-like"/>
    <property type="match status" value="1"/>
</dbReference>